<dbReference type="Proteomes" id="UP001485043">
    <property type="component" value="Unassembled WGS sequence"/>
</dbReference>
<proteinExistence type="predicted"/>
<reference evidence="1 2" key="1">
    <citation type="journal article" date="2024" name="Nat. Commun.">
        <title>Phylogenomics reveals the evolutionary origins of lichenization in chlorophyte algae.</title>
        <authorList>
            <person name="Puginier C."/>
            <person name="Libourel C."/>
            <person name="Otte J."/>
            <person name="Skaloud P."/>
            <person name="Haon M."/>
            <person name="Grisel S."/>
            <person name="Petersen M."/>
            <person name="Berrin J.G."/>
            <person name="Delaux P.M."/>
            <person name="Dal Grande F."/>
            <person name="Keller J."/>
        </authorList>
    </citation>
    <scope>NUCLEOTIDE SEQUENCE [LARGE SCALE GENOMIC DNA]</scope>
    <source>
        <strain evidence="1 2">SAG 2523</strain>
    </source>
</reference>
<gene>
    <name evidence="1" type="ORF">WJX84_010604</name>
</gene>
<evidence type="ECO:0000313" key="2">
    <source>
        <dbReference type="Proteomes" id="UP001485043"/>
    </source>
</evidence>
<keyword evidence="2" id="KW-1185">Reference proteome</keyword>
<name>A0AAW1TAV7_9CHLO</name>
<protein>
    <submittedName>
        <fullName evidence="1">Uncharacterized protein</fullName>
    </submittedName>
</protein>
<organism evidence="1 2">
    <name type="scientific">Apatococcus fuscideae</name>
    <dbReference type="NCBI Taxonomy" id="2026836"/>
    <lineage>
        <taxon>Eukaryota</taxon>
        <taxon>Viridiplantae</taxon>
        <taxon>Chlorophyta</taxon>
        <taxon>core chlorophytes</taxon>
        <taxon>Trebouxiophyceae</taxon>
        <taxon>Chlorellales</taxon>
        <taxon>Chlorellaceae</taxon>
        <taxon>Apatococcus</taxon>
    </lineage>
</organism>
<evidence type="ECO:0000313" key="1">
    <source>
        <dbReference type="EMBL" id="KAK9866659.1"/>
    </source>
</evidence>
<dbReference type="EMBL" id="JALJOV010000143">
    <property type="protein sequence ID" value="KAK9866659.1"/>
    <property type="molecule type" value="Genomic_DNA"/>
</dbReference>
<accession>A0AAW1TAV7</accession>
<comment type="caution">
    <text evidence="1">The sequence shown here is derived from an EMBL/GenBank/DDBJ whole genome shotgun (WGS) entry which is preliminary data.</text>
</comment>
<dbReference type="AlphaFoldDB" id="A0AAW1TAV7"/>
<sequence>MQPQSLLPCQQTKTFHVVCVWQDVHNPQLDISKARLSHDSVAKLVDGWIKGSDGQYATGTDSPNFNTHLGVIDPQLPGIFNASMQLTLTGTCTMPYPGNNLAKRSESDVDTALTSLQKRRPFSNANAKIVSDMKDLIAM</sequence>